<evidence type="ECO:0000256" key="1">
    <source>
        <dbReference type="SAM" id="Phobius"/>
    </source>
</evidence>
<keyword evidence="1" id="KW-1133">Transmembrane helix</keyword>
<dbReference type="Proteomes" id="UP001198893">
    <property type="component" value="Unassembled WGS sequence"/>
</dbReference>
<evidence type="ECO:0000313" key="2">
    <source>
        <dbReference type="EMBL" id="MCC2242723.1"/>
    </source>
</evidence>
<organism evidence="2 3">
    <name type="scientific">Roseburia amylophila</name>
    <dbReference type="NCBI Taxonomy" id="2981794"/>
    <lineage>
        <taxon>Bacteria</taxon>
        <taxon>Bacillati</taxon>
        <taxon>Bacillota</taxon>
        <taxon>Clostridia</taxon>
        <taxon>Lachnospirales</taxon>
        <taxon>Lachnospiraceae</taxon>
        <taxon>Roseburia</taxon>
    </lineage>
</organism>
<feature type="transmembrane region" description="Helical" evidence="1">
    <location>
        <begin position="6"/>
        <end position="24"/>
    </location>
</feature>
<dbReference type="EMBL" id="JAJEQW010000011">
    <property type="protein sequence ID" value="MCC2242723.1"/>
    <property type="molecule type" value="Genomic_DNA"/>
</dbReference>
<dbReference type="InterPro" id="IPR019277">
    <property type="entry name" value="DUF2304"/>
</dbReference>
<comment type="caution">
    <text evidence="2">The sequence shown here is derived from an EMBL/GenBank/DDBJ whole genome shotgun (WGS) entry which is preliminary data.</text>
</comment>
<feature type="transmembrane region" description="Helical" evidence="1">
    <location>
        <begin position="70"/>
        <end position="89"/>
    </location>
</feature>
<accession>A0AAW4WK78</accession>
<reference evidence="2" key="1">
    <citation type="submission" date="2021-10" db="EMBL/GenBank/DDBJ databases">
        <title>Anaerobic single-cell dispensing facilitates the cultivation of human gut bacteria.</title>
        <authorList>
            <person name="Afrizal A."/>
        </authorList>
    </citation>
    <scope>NUCLEOTIDE SEQUENCE</scope>
    <source>
        <strain evidence="2">CLA-AA-H204</strain>
    </source>
</reference>
<protein>
    <submittedName>
        <fullName evidence="2">DUF2304 domain-containing protein</fullName>
    </submittedName>
</protein>
<keyword evidence="1" id="KW-0472">Membrane</keyword>
<name>A0AAW4WK78_9FIRM</name>
<feature type="transmembrane region" description="Helical" evidence="1">
    <location>
        <begin position="31"/>
        <end position="50"/>
    </location>
</feature>
<proteinExistence type="predicted"/>
<sequence length="120" mass="13576">MGIKVQIIILVIIIVALLCLGNMIRKKKVDLRYALPWIIMGCIMLVLDVFPQLLGKMATLLGFELPINMLFFLGVCLALAILFMQTVAISNLSEKVKKLTQEEALMNKTVDDKIKKREEK</sequence>
<keyword evidence="1" id="KW-0812">Transmembrane</keyword>
<dbReference type="RefSeq" id="WP_227710420.1">
    <property type="nucleotide sequence ID" value="NZ_JAJEQW010000011.1"/>
</dbReference>
<evidence type="ECO:0000313" key="3">
    <source>
        <dbReference type="Proteomes" id="UP001198893"/>
    </source>
</evidence>
<dbReference type="AlphaFoldDB" id="A0AAW4WK78"/>
<dbReference type="Pfam" id="PF10066">
    <property type="entry name" value="DUF2304"/>
    <property type="match status" value="1"/>
</dbReference>
<gene>
    <name evidence="2" type="ORF">LKD47_10480</name>
</gene>